<dbReference type="AlphaFoldDB" id="A0AAW5V3Y0"/>
<dbReference type="RefSeq" id="WP_265355833.1">
    <property type="nucleotide sequence ID" value="NZ_JAMQPS010000001.1"/>
</dbReference>
<organism evidence="1 2">
    <name type="scientific">Leptospira levettii</name>
    <dbReference type="NCBI Taxonomy" id="2023178"/>
    <lineage>
        <taxon>Bacteria</taxon>
        <taxon>Pseudomonadati</taxon>
        <taxon>Spirochaetota</taxon>
        <taxon>Spirochaetia</taxon>
        <taxon>Leptospirales</taxon>
        <taxon>Leptospiraceae</taxon>
        <taxon>Leptospira</taxon>
    </lineage>
</organism>
<evidence type="ECO:0000313" key="2">
    <source>
        <dbReference type="Proteomes" id="UP001209694"/>
    </source>
</evidence>
<evidence type="ECO:0000313" key="1">
    <source>
        <dbReference type="EMBL" id="MCW7514381.1"/>
    </source>
</evidence>
<reference evidence="1" key="1">
    <citation type="submission" date="2022-06" db="EMBL/GenBank/DDBJ databases">
        <title>Leptospira isolates from biofilms formed at urban environments.</title>
        <authorList>
            <person name="Ribeiro P.S."/>
            <person name="Sousa T."/>
            <person name="Carvalho N."/>
            <person name="Aburjaile F."/>
            <person name="Neves F."/>
            <person name="Oliveira D."/>
            <person name="Blanco L."/>
            <person name="Lima J."/>
            <person name="Costa F."/>
            <person name="Brenig B."/>
            <person name="Soares S."/>
            <person name="Ramos R."/>
            <person name="Goes-Neto A."/>
            <person name="Matiuzzi M."/>
            <person name="Azevedo V."/>
            <person name="Ristow P."/>
        </authorList>
    </citation>
    <scope>NUCLEOTIDE SEQUENCE</scope>
    <source>
        <strain evidence="1">VSF7</strain>
    </source>
</reference>
<name>A0AAW5V3Y0_9LEPT</name>
<accession>A0AAW5V3Y0</accession>
<sequence>MKKFPALFFSFFFIFFIIFEQPLLSEAKACISYSESEKIEILLKKIGNFNGNFIRNGDSHSAKDAENHLRYKLNEAKNSFFAPDPKDWTAKLFIDKIASKSFLSGSPYKIRYPNGKEITSATWLYEELKKIENCL</sequence>
<dbReference type="Proteomes" id="UP001209694">
    <property type="component" value="Unassembled WGS sequence"/>
</dbReference>
<dbReference type="EMBL" id="JAMQQD010000001">
    <property type="protein sequence ID" value="MCW7514381.1"/>
    <property type="molecule type" value="Genomic_DNA"/>
</dbReference>
<dbReference type="InterPro" id="IPR035242">
    <property type="entry name" value="DUF5329"/>
</dbReference>
<dbReference type="Pfam" id="PF17263">
    <property type="entry name" value="DUF5329"/>
    <property type="match status" value="1"/>
</dbReference>
<comment type="caution">
    <text evidence="1">The sequence shown here is derived from an EMBL/GenBank/DDBJ whole genome shotgun (WGS) entry which is preliminary data.</text>
</comment>
<gene>
    <name evidence="1" type="ORF">ND810_04370</name>
</gene>
<proteinExistence type="predicted"/>
<protein>
    <submittedName>
        <fullName evidence="1">DUF5329 domain-containing protein</fullName>
    </submittedName>
</protein>